<evidence type="ECO:0000313" key="4">
    <source>
        <dbReference type="Proteomes" id="UP000000763"/>
    </source>
</evidence>
<accession>Q69VS7</accession>
<organism evidence="3 4">
    <name type="scientific">Oryza sativa subsp. japonica</name>
    <name type="common">Rice</name>
    <dbReference type="NCBI Taxonomy" id="39947"/>
    <lineage>
        <taxon>Eukaryota</taxon>
        <taxon>Viridiplantae</taxon>
        <taxon>Streptophyta</taxon>
        <taxon>Embryophyta</taxon>
        <taxon>Tracheophyta</taxon>
        <taxon>Spermatophyta</taxon>
        <taxon>Magnoliopsida</taxon>
        <taxon>Liliopsida</taxon>
        <taxon>Poales</taxon>
        <taxon>Poaceae</taxon>
        <taxon>BOP clade</taxon>
        <taxon>Oryzoideae</taxon>
        <taxon>Oryzeae</taxon>
        <taxon>Oryzinae</taxon>
        <taxon>Oryza</taxon>
        <taxon>Oryza sativa</taxon>
    </lineage>
</organism>
<protein>
    <submittedName>
        <fullName evidence="3">Uncharacterized protein</fullName>
    </submittedName>
</protein>
<evidence type="ECO:0000313" key="2">
    <source>
        <dbReference type="EMBL" id="BAC07106.1"/>
    </source>
</evidence>
<evidence type="ECO:0000313" key="3">
    <source>
        <dbReference type="EMBL" id="BAD30450.1"/>
    </source>
</evidence>
<reference evidence="3" key="1">
    <citation type="submission" date="2001-08" db="EMBL/GenBank/DDBJ databases">
        <title>Oryza sativa nipponbare(GA3) genomic DNA, chromosome 7, BAC clone:OJ1197_D06.</title>
        <authorList>
            <person name="Sasaki T."/>
            <person name="Matsumoto T."/>
            <person name="Yamamoto K."/>
        </authorList>
    </citation>
    <scope>NUCLEOTIDE SEQUENCE</scope>
</reference>
<dbReference type="AlphaFoldDB" id="Q69VS7"/>
<dbReference type="EMBL" id="AP004259">
    <property type="protein sequence ID" value="BAC07106.1"/>
    <property type="molecule type" value="Genomic_DNA"/>
</dbReference>
<reference evidence="2" key="2">
    <citation type="submission" date="2001-10" db="EMBL/GenBank/DDBJ databases">
        <title>Oryza sativa nipponbare(GA3) genomic DNA, chromosome 7, PAC clone:P0005E02.</title>
        <authorList>
            <person name="Sasaki T."/>
            <person name="Matsumoto T."/>
            <person name="Yamamoto K."/>
        </authorList>
    </citation>
    <scope>NUCLEOTIDE SEQUENCE</scope>
</reference>
<sequence length="85" mass="8485">MPSLLVLVASATRLRRCFLAAAATAAAAATSLARSTAAEWRSARGTSPHATLPGCGLPTPVAGAPHMAPPPAAGARSWEPRTLAA</sequence>
<proteinExistence type="predicted"/>
<gene>
    <name evidence="3" type="primary">OJ1197_D06.109</name>
    <name evidence="2" type="synonym">P0005E02.116</name>
</gene>
<reference evidence="4" key="4">
    <citation type="journal article" date="2008" name="Nucleic Acids Res.">
        <title>The rice annotation project database (RAP-DB): 2008 update.</title>
        <authorList>
            <consortium name="The rice annotation project (RAP)"/>
        </authorList>
    </citation>
    <scope>GENOME REANNOTATION</scope>
    <source>
        <strain evidence="4">cv. Nipponbare</strain>
    </source>
</reference>
<feature type="region of interest" description="Disordered" evidence="1">
    <location>
        <begin position="42"/>
        <end position="85"/>
    </location>
</feature>
<evidence type="ECO:0000256" key="1">
    <source>
        <dbReference type="SAM" id="MobiDB-lite"/>
    </source>
</evidence>
<name>Q69VS7_ORYSJ</name>
<reference evidence="4" key="3">
    <citation type="journal article" date="2005" name="Nature">
        <title>The map-based sequence of the rice genome.</title>
        <authorList>
            <consortium name="International rice genome sequencing project (IRGSP)"/>
            <person name="Matsumoto T."/>
            <person name="Wu J."/>
            <person name="Kanamori H."/>
            <person name="Katayose Y."/>
            <person name="Fujisawa M."/>
            <person name="Namiki N."/>
            <person name="Mizuno H."/>
            <person name="Yamamoto K."/>
            <person name="Antonio B.A."/>
            <person name="Baba T."/>
            <person name="Sakata K."/>
            <person name="Nagamura Y."/>
            <person name="Aoki H."/>
            <person name="Arikawa K."/>
            <person name="Arita K."/>
            <person name="Bito T."/>
            <person name="Chiden Y."/>
            <person name="Fujitsuka N."/>
            <person name="Fukunaka R."/>
            <person name="Hamada M."/>
            <person name="Harada C."/>
            <person name="Hayashi A."/>
            <person name="Hijishita S."/>
            <person name="Honda M."/>
            <person name="Hosokawa S."/>
            <person name="Ichikawa Y."/>
            <person name="Idonuma A."/>
            <person name="Iijima M."/>
            <person name="Ikeda M."/>
            <person name="Ikeno M."/>
            <person name="Ito K."/>
            <person name="Ito S."/>
            <person name="Ito T."/>
            <person name="Ito Y."/>
            <person name="Ito Y."/>
            <person name="Iwabuchi A."/>
            <person name="Kamiya K."/>
            <person name="Karasawa W."/>
            <person name="Kurita K."/>
            <person name="Katagiri S."/>
            <person name="Kikuta A."/>
            <person name="Kobayashi H."/>
            <person name="Kobayashi N."/>
            <person name="Machita K."/>
            <person name="Maehara T."/>
            <person name="Masukawa M."/>
            <person name="Mizubayashi T."/>
            <person name="Mukai Y."/>
            <person name="Nagasaki H."/>
            <person name="Nagata Y."/>
            <person name="Naito S."/>
            <person name="Nakashima M."/>
            <person name="Nakama Y."/>
            <person name="Nakamichi Y."/>
            <person name="Nakamura M."/>
            <person name="Meguro A."/>
            <person name="Negishi M."/>
            <person name="Ohta I."/>
            <person name="Ohta T."/>
            <person name="Okamoto M."/>
            <person name="Ono N."/>
            <person name="Saji S."/>
            <person name="Sakaguchi M."/>
            <person name="Sakai K."/>
            <person name="Shibata M."/>
            <person name="Shimokawa T."/>
            <person name="Song J."/>
            <person name="Takazaki Y."/>
            <person name="Terasawa K."/>
            <person name="Tsugane M."/>
            <person name="Tsuji K."/>
            <person name="Ueda S."/>
            <person name="Waki K."/>
            <person name="Yamagata H."/>
            <person name="Yamamoto M."/>
            <person name="Yamamoto S."/>
            <person name="Yamane H."/>
            <person name="Yoshiki S."/>
            <person name="Yoshihara R."/>
            <person name="Yukawa K."/>
            <person name="Zhong H."/>
            <person name="Yano M."/>
            <person name="Yuan Q."/>
            <person name="Ouyang S."/>
            <person name="Liu J."/>
            <person name="Jones K.M."/>
            <person name="Gansberger K."/>
            <person name="Moffat K."/>
            <person name="Hill J."/>
            <person name="Bera J."/>
            <person name="Fadrosh D."/>
            <person name="Jin S."/>
            <person name="Johri S."/>
            <person name="Kim M."/>
            <person name="Overton L."/>
            <person name="Reardon M."/>
            <person name="Tsitrin T."/>
            <person name="Vuong H."/>
            <person name="Weaver B."/>
            <person name="Ciecko A."/>
            <person name="Tallon L."/>
            <person name="Jackson J."/>
            <person name="Pai G."/>
            <person name="Aken S.V."/>
            <person name="Utterback T."/>
            <person name="Reidmuller S."/>
            <person name="Feldblyum T."/>
            <person name="Hsiao J."/>
            <person name="Zismann V."/>
            <person name="Iobst S."/>
            <person name="de Vazeille A.R."/>
            <person name="Buell C.R."/>
            <person name="Ying K."/>
            <person name="Li Y."/>
            <person name="Lu T."/>
            <person name="Huang Y."/>
            <person name="Zhao Q."/>
            <person name="Feng Q."/>
            <person name="Zhang L."/>
            <person name="Zhu J."/>
            <person name="Weng Q."/>
            <person name="Mu J."/>
            <person name="Lu Y."/>
            <person name="Fan D."/>
            <person name="Liu Y."/>
            <person name="Guan J."/>
            <person name="Zhang Y."/>
            <person name="Yu S."/>
            <person name="Liu X."/>
            <person name="Zhang Y."/>
            <person name="Hong G."/>
            <person name="Han B."/>
            <person name="Choisne N."/>
            <person name="Demange N."/>
            <person name="Orjeda G."/>
            <person name="Samain S."/>
            <person name="Cattolico L."/>
            <person name="Pelletier E."/>
            <person name="Couloux A."/>
            <person name="Segurens B."/>
            <person name="Wincker P."/>
            <person name="D'Hont A."/>
            <person name="Scarpelli C."/>
            <person name="Weissenbach J."/>
            <person name="Salanoubat M."/>
            <person name="Quetier F."/>
            <person name="Yu Y."/>
            <person name="Kim H.R."/>
            <person name="Rambo T."/>
            <person name="Currie J."/>
            <person name="Collura K."/>
            <person name="Luo M."/>
            <person name="Yang T."/>
            <person name="Ammiraju J.S.S."/>
            <person name="Engler F."/>
            <person name="Soderlund C."/>
            <person name="Wing R.A."/>
            <person name="Palmer L.E."/>
            <person name="de la Bastide M."/>
            <person name="Spiegel L."/>
            <person name="Nascimento L."/>
            <person name="Zutavern T."/>
            <person name="O'Shaughnessy A."/>
            <person name="Dike S."/>
            <person name="Dedhia N."/>
            <person name="Preston R."/>
            <person name="Balija V."/>
            <person name="McCombie W.R."/>
            <person name="Chow T."/>
            <person name="Chen H."/>
            <person name="Chung M."/>
            <person name="Chen C."/>
            <person name="Shaw J."/>
            <person name="Wu H."/>
            <person name="Hsiao K."/>
            <person name="Chao Y."/>
            <person name="Chu M."/>
            <person name="Cheng C."/>
            <person name="Hour A."/>
            <person name="Lee P."/>
            <person name="Lin S."/>
            <person name="Lin Y."/>
            <person name="Liou J."/>
            <person name="Liu S."/>
            <person name="Hsing Y."/>
            <person name="Raghuvanshi S."/>
            <person name="Mohanty A."/>
            <person name="Bharti A.K."/>
            <person name="Gaur A."/>
            <person name="Gupta V."/>
            <person name="Kumar D."/>
            <person name="Ravi V."/>
            <person name="Vij S."/>
            <person name="Kapur A."/>
            <person name="Khurana P."/>
            <person name="Khurana P."/>
            <person name="Khurana J.P."/>
            <person name="Tyagi A.K."/>
            <person name="Gaikwad K."/>
            <person name="Singh A."/>
            <person name="Dalal V."/>
            <person name="Srivastava S."/>
            <person name="Dixit A."/>
            <person name="Pal A.K."/>
            <person name="Ghazi I.A."/>
            <person name="Yadav M."/>
            <person name="Pandit A."/>
            <person name="Bhargava A."/>
            <person name="Sureshbabu K."/>
            <person name="Batra K."/>
            <person name="Sharma T.R."/>
            <person name="Mohapatra T."/>
            <person name="Singh N.K."/>
            <person name="Messing J."/>
            <person name="Nelson A.B."/>
            <person name="Fuks G."/>
            <person name="Kavchok S."/>
            <person name="Keizer G."/>
            <person name="Linton E."/>
            <person name="Llaca V."/>
            <person name="Song R."/>
            <person name="Tanyolac B."/>
            <person name="Young S."/>
            <person name="Ho-Il K."/>
            <person name="Hahn J.H."/>
            <person name="Sangsakoo G."/>
            <person name="Vanavichit A."/>
            <person name="de Mattos Luiz.A.T."/>
            <person name="Zimmer P.D."/>
            <person name="Malone G."/>
            <person name="Dellagostin O."/>
            <person name="de Oliveira A.C."/>
            <person name="Bevan M."/>
            <person name="Bancroft I."/>
            <person name="Minx P."/>
            <person name="Cordum H."/>
            <person name="Wilson R."/>
            <person name="Cheng Z."/>
            <person name="Jin W."/>
            <person name="Jiang J."/>
            <person name="Leong S.A."/>
            <person name="Iwama H."/>
            <person name="Gojobori T."/>
            <person name="Itoh T."/>
            <person name="Niimura Y."/>
            <person name="Fujii Y."/>
            <person name="Habara T."/>
            <person name="Sakai H."/>
            <person name="Sato Y."/>
            <person name="Wilson G."/>
            <person name="Kumar K."/>
            <person name="McCouch S."/>
            <person name="Juretic N."/>
            <person name="Hoen D."/>
            <person name="Wright S."/>
            <person name="Bruskiewich R."/>
            <person name="Bureau T."/>
            <person name="Miyao A."/>
            <person name="Hirochika H."/>
            <person name="Nishikawa T."/>
            <person name="Kadowaki K."/>
            <person name="Sugiura M."/>
            <person name="Burr B."/>
            <person name="Sasaki T."/>
        </authorList>
    </citation>
    <scope>NUCLEOTIDE SEQUENCE [LARGE SCALE GENOMIC DNA]</scope>
    <source>
        <strain evidence="4">cv. Nipponbare</strain>
    </source>
</reference>
<dbReference type="EMBL" id="AP004006">
    <property type="protein sequence ID" value="BAD30450.1"/>
    <property type="molecule type" value="Genomic_DNA"/>
</dbReference>
<dbReference type="Proteomes" id="UP000000763">
    <property type="component" value="Chromosome 7"/>
</dbReference>